<name>U2G492_9GAMM</name>
<dbReference type="InterPro" id="IPR005618">
    <property type="entry name" value="OMPW"/>
</dbReference>
<dbReference type="GO" id="GO:0019867">
    <property type="term" value="C:outer membrane"/>
    <property type="evidence" value="ECO:0007669"/>
    <property type="project" value="InterPro"/>
</dbReference>
<organism evidence="2 3">
    <name type="scientific">Salinisphaera shabanensis E1L3A</name>
    <dbReference type="NCBI Taxonomy" id="1033802"/>
    <lineage>
        <taxon>Bacteria</taxon>
        <taxon>Pseudomonadati</taxon>
        <taxon>Pseudomonadota</taxon>
        <taxon>Gammaproteobacteria</taxon>
        <taxon>Salinisphaerales</taxon>
        <taxon>Salinisphaeraceae</taxon>
        <taxon>Salinisphaera</taxon>
    </lineage>
</organism>
<dbReference type="Gene3D" id="2.40.160.20">
    <property type="match status" value="1"/>
</dbReference>
<gene>
    <name evidence="2" type="primary">oprG</name>
    <name evidence="2" type="ORF">SSPSH_000255</name>
</gene>
<dbReference type="PANTHER" id="PTHR36920">
    <property type="match status" value="1"/>
</dbReference>
<reference evidence="2 3" key="2">
    <citation type="journal article" date="2013" name="PLoS ONE">
        <title>INDIGO - INtegrated Data Warehouse of MIcrobial GenOmes with Examples from the Red Sea Extremophiles.</title>
        <authorList>
            <person name="Alam I."/>
            <person name="Antunes A."/>
            <person name="Kamau A.A."/>
            <person name="Ba Alawi W."/>
            <person name="Kalkatawi M."/>
            <person name="Stingl U."/>
            <person name="Bajic V.B."/>
        </authorList>
    </citation>
    <scope>NUCLEOTIDE SEQUENCE [LARGE SCALE GENOMIC DNA]</scope>
    <source>
        <strain evidence="2 3">E1L3A</strain>
    </source>
</reference>
<evidence type="ECO:0000313" key="2">
    <source>
        <dbReference type="EMBL" id="ERJ20908.1"/>
    </source>
</evidence>
<proteinExistence type="predicted"/>
<dbReference type="OrthoDB" id="9807574at2"/>
<dbReference type="InterPro" id="IPR011250">
    <property type="entry name" value="OMP/PagP_B-barrel"/>
</dbReference>
<protein>
    <submittedName>
        <fullName evidence="2">Outer membrane protein OprG</fullName>
    </submittedName>
</protein>
<feature type="signal peptide" evidence="1">
    <location>
        <begin position="1"/>
        <end position="27"/>
    </location>
</feature>
<keyword evidence="1" id="KW-0732">Signal</keyword>
<feature type="chain" id="PRO_5004626633" evidence="1">
    <location>
        <begin position="28"/>
        <end position="226"/>
    </location>
</feature>
<accession>U2G492</accession>
<evidence type="ECO:0000256" key="1">
    <source>
        <dbReference type="SAM" id="SignalP"/>
    </source>
</evidence>
<evidence type="ECO:0000313" key="3">
    <source>
        <dbReference type="Proteomes" id="UP000006242"/>
    </source>
</evidence>
<dbReference type="Pfam" id="PF03922">
    <property type="entry name" value="OmpW"/>
    <property type="match status" value="1"/>
</dbReference>
<dbReference type="eggNOG" id="COG3047">
    <property type="taxonomic scope" value="Bacteria"/>
</dbReference>
<reference evidence="2 3" key="1">
    <citation type="journal article" date="2011" name="J. Bacteriol.">
        <title>Genome sequence of Salinisphaera shabanensis, a gammaproteobacterium from the harsh, variable environment of the brine-seawater interface of the Shaban Deep in the Red Sea.</title>
        <authorList>
            <person name="Antunes A."/>
            <person name="Alam I."/>
            <person name="Bajic V.B."/>
            <person name="Stingl U."/>
        </authorList>
    </citation>
    <scope>NUCLEOTIDE SEQUENCE [LARGE SCALE GENOMIC DNA]</scope>
    <source>
        <strain evidence="2 3">E1L3A</strain>
    </source>
</reference>
<dbReference type="AlphaFoldDB" id="U2G492"/>
<dbReference type="EMBL" id="AFNV02000001">
    <property type="protein sequence ID" value="ERJ20908.1"/>
    <property type="molecule type" value="Genomic_DNA"/>
</dbReference>
<keyword evidence="3" id="KW-1185">Reference proteome</keyword>
<dbReference type="RefSeq" id="WP_006913176.1">
    <property type="nucleotide sequence ID" value="NZ_AFNV02000001.1"/>
</dbReference>
<comment type="caution">
    <text evidence="2">The sequence shown here is derived from an EMBL/GenBank/DDBJ whole genome shotgun (WGS) entry which is preliminary data.</text>
</comment>
<dbReference type="SUPFAM" id="SSF56925">
    <property type="entry name" value="OMPA-like"/>
    <property type="match status" value="1"/>
</dbReference>
<dbReference type="STRING" id="1033802.SSPSH_000255"/>
<sequence length="226" mass="24162">MTSFPRAVIAPAALALTSVFVTGVAQAEAGDWIVRGGVTYVAPNDDTSSRNGELAPALQGTDVAVSSEPQFGATVAYLFTDNLAVELLAATPFEHDLTLDGGALDGAPLGDIKHLPPTISLQYRFNSDSAFTPYVGLGLNYTFFFSEDVSDEARALGIEKIELDDSFGPAAQVGVDYALNDNWLINADVRYLQIDTTAEVRTSTGSTHVDVDVDPWVYTLALGYRF</sequence>
<dbReference type="Proteomes" id="UP000006242">
    <property type="component" value="Unassembled WGS sequence"/>
</dbReference>
<dbReference type="GO" id="GO:0055085">
    <property type="term" value="P:transmembrane transport"/>
    <property type="evidence" value="ECO:0007669"/>
    <property type="project" value="TreeGrafter"/>
</dbReference>
<dbReference type="PANTHER" id="PTHR36920:SF1">
    <property type="entry name" value="OUTER MEMBRANE PROTEIN W"/>
    <property type="match status" value="1"/>
</dbReference>